<dbReference type="OrthoDB" id="10508096at2759"/>
<dbReference type="AlphaFoldDB" id="A0A1R3JL44"/>
<organism evidence="2 3">
    <name type="scientific">Corchorus olitorius</name>
    <dbReference type="NCBI Taxonomy" id="93759"/>
    <lineage>
        <taxon>Eukaryota</taxon>
        <taxon>Viridiplantae</taxon>
        <taxon>Streptophyta</taxon>
        <taxon>Embryophyta</taxon>
        <taxon>Tracheophyta</taxon>
        <taxon>Spermatophyta</taxon>
        <taxon>Magnoliopsida</taxon>
        <taxon>eudicotyledons</taxon>
        <taxon>Gunneridae</taxon>
        <taxon>Pentapetalae</taxon>
        <taxon>rosids</taxon>
        <taxon>malvids</taxon>
        <taxon>Malvales</taxon>
        <taxon>Malvaceae</taxon>
        <taxon>Grewioideae</taxon>
        <taxon>Apeibeae</taxon>
        <taxon>Corchorus</taxon>
    </lineage>
</organism>
<proteinExistence type="predicted"/>
<dbReference type="STRING" id="93759.A0A1R3JL44"/>
<feature type="signal peptide" evidence="1">
    <location>
        <begin position="1"/>
        <end position="21"/>
    </location>
</feature>
<accession>A0A1R3JL44</accession>
<evidence type="ECO:0000313" key="3">
    <source>
        <dbReference type="Proteomes" id="UP000187203"/>
    </source>
</evidence>
<keyword evidence="3" id="KW-1185">Reference proteome</keyword>
<sequence>MRRWVTSFLLLIVYLLHIAWSLSSEVDCYWLQEFLAPKCFTELSTSDDESLRWKSFQDCKDLAAQLSATFQGATQNNCCVLFHSQTSRHIAPSIPLMALHWKNSQKDLKKRMENVQTDEDPRQPYHTFYNALKAIEK</sequence>
<comment type="caution">
    <text evidence="2">The sequence shown here is derived from an EMBL/GenBank/DDBJ whole genome shotgun (WGS) entry which is preliminary data.</text>
</comment>
<evidence type="ECO:0000256" key="1">
    <source>
        <dbReference type="SAM" id="SignalP"/>
    </source>
</evidence>
<evidence type="ECO:0000313" key="2">
    <source>
        <dbReference type="EMBL" id="OMO95556.1"/>
    </source>
</evidence>
<name>A0A1R3JL44_9ROSI</name>
<protein>
    <submittedName>
        <fullName evidence="2">Cohesin subunit SA-1-like protein</fullName>
    </submittedName>
</protein>
<reference evidence="3" key="1">
    <citation type="submission" date="2013-09" db="EMBL/GenBank/DDBJ databases">
        <title>Corchorus olitorius genome sequencing.</title>
        <authorList>
            <person name="Alam M."/>
            <person name="Haque M.S."/>
            <person name="Islam M.S."/>
            <person name="Emdad E.M."/>
            <person name="Islam M.M."/>
            <person name="Ahmed B."/>
            <person name="Halim A."/>
            <person name="Hossen Q.M.M."/>
            <person name="Hossain M.Z."/>
            <person name="Ahmed R."/>
            <person name="Khan M.M."/>
            <person name="Islam R."/>
            <person name="Rashid M.M."/>
            <person name="Khan S.A."/>
            <person name="Rahman M.S."/>
            <person name="Alam M."/>
            <person name="Yahiya A.S."/>
            <person name="Khan M.S."/>
            <person name="Azam M.S."/>
            <person name="Haque T."/>
            <person name="Lashkar M.Z.H."/>
            <person name="Akhand A.I."/>
            <person name="Morshed G."/>
            <person name="Roy S."/>
            <person name="Uddin K.S."/>
            <person name="Rabeya T."/>
            <person name="Hossain A.S."/>
            <person name="Chowdhury A."/>
            <person name="Snigdha A.R."/>
            <person name="Mortoza M.S."/>
            <person name="Matin S.A."/>
            <person name="Hoque S.M.E."/>
            <person name="Islam M.K."/>
            <person name="Roy D.K."/>
            <person name="Haider R."/>
            <person name="Moosa M.M."/>
            <person name="Elias S.M."/>
            <person name="Hasan A.M."/>
            <person name="Jahan S."/>
            <person name="Shafiuddin M."/>
            <person name="Mahmood N."/>
            <person name="Shommy N.S."/>
        </authorList>
    </citation>
    <scope>NUCLEOTIDE SEQUENCE [LARGE SCALE GENOMIC DNA]</scope>
    <source>
        <strain evidence="3">cv. O-4</strain>
    </source>
</reference>
<dbReference type="Proteomes" id="UP000187203">
    <property type="component" value="Unassembled WGS sequence"/>
</dbReference>
<feature type="chain" id="PRO_5010254514" evidence="1">
    <location>
        <begin position="22"/>
        <end position="137"/>
    </location>
</feature>
<gene>
    <name evidence="2" type="ORF">COLO4_15782</name>
</gene>
<dbReference type="EMBL" id="AWUE01015821">
    <property type="protein sequence ID" value="OMO95556.1"/>
    <property type="molecule type" value="Genomic_DNA"/>
</dbReference>
<keyword evidence="1" id="KW-0732">Signal</keyword>